<gene>
    <name evidence="15" type="ORF">SAMN04488516_103212</name>
</gene>
<evidence type="ECO:0000256" key="7">
    <source>
        <dbReference type="ARBA" id="ARBA00050811"/>
    </source>
</evidence>
<evidence type="ECO:0000256" key="6">
    <source>
        <dbReference type="ARBA" id="ARBA00023027"/>
    </source>
</evidence>
<name>A0A1H0CW86_9BACT</name>
<dbReference type="Proteomes" id="UP000199602">
    <property type="component" value="Unassembled WGS sequence"/>
</dbReference>
<dbReference type="OrthoDB" id="9804592at2"/>
<feature type="binding site" evidence="12">
    <location>
        <begin position="239"/>
        <end position="240"/>
    </location>
    <ligand>
        <name>NAD(+)</name>
        <dbReference type="ChEBI" id="CHEBI:57540"/>
    </ligand>
</feature>
<dbReference type="AlphaFoldDB" id="A0A1H0CW86"/>
<dbReference type="PANTHER" id="PTHR42795">
    <property type="entry name" value="ALANINE DEHYDROGENASE"/>
    <property type="match status" value="1"/>
</dbReference>
<keyword evidence="4 12" id="KW-0547">Nucleotide-binding</keyword>
<feature type="binding site" evidence="12">
    <location>
        <position position="134"/>
    </location>
    <ligand>
        <name>NAD(+)</name>
        <dbReference type="ChEBI" id="CHEBI:57540"/>
    </ligand>
</feature>
<feature type="active site" description="Proton donor/acceptor" evidence="10">
    <location>
        <position position="270"/>
    </location>
</feature>
<dbReference type="InterPro" id="IPR036291">
    <property type="entry name" value="NAD(P)-bd_dom_sf"/>
</dbReference>
<evidence type="ECO:0000313" key="15">
    <source>
        <dbReference type="EMBL" id="SDN62125.1"/>
    </source>
</evidence>
<comment type="subunit">
    <text evidence="2">Homohexamer.</text>
</comment>
<evidence type="ECO:0000256" key="10">
    <source>
        <dbReference type="PIRSR" id="PIRSR000183-1"/>
    </source>
</evidence>
<dbReference type="SUPFAM" id="SSF52283">
    <property type="entry name" value="Formate/glycerate dehydrogenase catalytic domain-like"/>
    <property type="match status" value="1"/>
</dbReference>
<dbReference type="GO" id="GO:0000286">
    <property type="term" value="F:alanine dehydrogenase activity"/>
    <property type="evidence" value="ECO:0007669"/>
    <property type="project" value="UniProtKB-UniRule"/>
</dbReference>
<feature type="domain" description="Alanine dehydrogenase/pyridine nucleotide transhydrogenase N-terminal" evidence="14">
    <location>
        <begin position="4"/>
        <end position="137"/>
    </location>
</feature>
<organism evidence="15 16">
    <name type="scientific">Desulfonauticus submarinus</name>
    <dbReference type="NCBI Taxonomy" id="206665"/>
    <lineage>
        <taxon>Bacteria</taxon>
        <taxon>Pseudomonadati</taxon>
        <taxon>Thermodesulfobacteriota</taxon>
        <taxon>Desulfovibrionia</taxon>
        <taxon>Desulfovibrionales</taxon>
        <taxon>Desulfonauticaceae</taxon>
        <taxon>Desulfonauticus</taxon>
    </lineage>
</organism>
<dbReference type="EMBL" id="FNIN01000003">
    <property type="protein sequence ID" value="SDN62125.1"/>
    <property type="molecule type" value="Genomic_DNA"/>
</dbReference>
<feature type="domain" description="Alanine dehydrogenase/pyridine nucleotide transhydrogenase NAD(H)-binding" evidence="13">
    <location>
        <begin position="149"/>
        <end position="297"/>
    </location>
</feature>
<comment type="catalytic activity">
    <reaction evidence="7">
        <text>L-alanine + NAD(+) + H2O = pyruvate + NH4(+) + NADH + H(+)</text>
        <dbReference type="Rhea" id="RHEA:18405"/>
        <dbReference type="ChEBI" id="CHEBI:15361"/>
        <dbReference type="ChEBI" id="CHEBI:15377"/>
        <dbReference type="ChEBI" id="CHEBI:15378"/>
        <dbReference type="ChEBI" id="CHEBI:28938"/>
        <dbReference type="ChEBI" id="CHEBI:57540"/>
        <dbReference type="ChEBI" id="CHEBI:57945"/>
        <dbReference type="ChEBI" id="CHEBI:57972"/>
        <dbReference type="EC" id="1.4.1.1"/>
    </reaction>
    <physiologicalReaction direction="left-to-right" evidence="7">
        <dbReference type="Rhea" id="RHEA:18406"/>
    </physiologicalReaction>
</comment>
<keyword evidence="6 9" id="KW-0520">NAD</keyword>
<dbReference type="GO" id="GO:0005886">
    <property type="term" value="C:plasma membrane"/>
    <property type="evidence" value="ECO:0007669"/>
    <property type="project" value="TreeGrafter"/>
</dbReference>
<reference evidence="15 16" key="1">
    <citation type="submission" date="2016-10" db="EMBL/GenBank/DDBJ databases">
        <authorList>
            <person name="de Groot N.N."/>
        </authorList>
    </citation>
    <scope>NUCLEOTIDE SEQUENCE [LARGE SCALE GENOMIC DNA]</scope>
    <source>
        <strain evidence="15 16">DSM 15269</strain>
    </source>
</reference>
<feature type="binding site" evidence="11">
    <location>
        <position position="15"/>
    </location>
    <ligand>
        <name>substrate</name>
    </ligand>
</feature>
<dbReference type="EC" id="1.4.1.1" evidence="3 9"/>
<feature type="active site" description="Proton donor/acceptor" evidence="10">
    <location>
        <position position="96"/>
    </location>
</feature>
<dbReference type="GO" id="GO:0000166">
    <property type="term" value="F:nucleotide binding"/>
    <property type="evidence" value="ECO:0007669"/>
    <property type="project" value="UniProtKB-KW"/>
</dbReference>
<dbReference type="PIRSF" id="PIRSF000183">
    <property type="entry name" value="Alanine_dh"/>
    <property type="match status" value="1"/>
</dbReference>
<comment type="similarity">
    <text evidence="1 9">Belongs to the AlaDH/PNT family.</text>
</comment>
<evidence type="ECO:0000259" key="14">
    <source>
        <dbReference type="SMART" id="SM01003"/>
    </source>
</evidence>
<dbReference type="Pfam" id="PF05222">
    <property type="entry name" value="AlaDh_PNT_N"/>
    <property type="match status" value="1"/>
</dbReference>
<dbReference type="SUPFAM" id="SSF51735">
    <property type="entry name" value="NAD(P)-binding Rossmann-fold domains"/>
    <property type="match status" value="1"/>
</dbReference>
<dbReference type="InterPro" id="IPR008141">
    <property type="entry name" value="Ala_DH"/>
</dbReference>
<dbReference type="Gene3D" id="3.40.50.720">
    <property type="entry name" value="NAD(P)-binding Rossmann-like Domain"/>
    <property type="match status" value="2"/>
</dbReference>
<evidence type="ECO:0000256" key="1">
    <source>
        <dbReference type="ARBA" id="ARBA00005689"/>
    </source>
</evidence>
<dbReference type="RefSeq" id="WP_092064559.1">
    <property type="nucleotide sequence ID" value="NZ_FNIN01000003.1"/>
</dbReference>
<keyword evidence="16" id="KW-1185">Reference proteome</keyword>
<feature type="binding site" evidence="12">
    <location>
        <position position="198"/>
    </location>
    <ligand>
        <name>NAD(+)</name>
        <dbReference type="ChEBI" id="CHEBI:57540"/>
    </ligand>
</feature>
<dbReference type="FunFam" id="3.40.50.720:FF:000049">
    <property type="entry name" value="Alanine dehydrogenase"/>
    <property type="match status" value="1"/>
</dbReference>
<feature type="binding site" evidence="12">
    <location>
        <begin position="298"/>
        <end position="301"/>
    </location>
    <ligand>
        <name>NAD(+)</name>
        <dbReference type="ChEBI" id="CHEBI:57540"/>
    </ligand>
</feature>
<accession>A0A1H0CW86</accession>
<evidence type="ECO:0000256" key="11">
    <source>
        <dbReference type="PIRSR" id="PIRSR000183-2"/>
    </source>
</evidence>
<comment type="pathway">
    <text evidence="8">Organosulfur degradation; alkanesulfonate degradation.</text>
</comment>
<dbReference type="InterPro" id="IPR007698">
    <property type="entry name" value="AlaDH/PNT_NAD(H)-bd"/>
</dbReference>
<evidence type="ECO:0000313" key="16">
    <source>
        <dbReference type="Proteomes" id="UP000199602"/>
    </source>
</evidence>
<dbReference type="SMART" id="SM01002">
    <property type="entry name" value="AlaDh_PNT_C"/>
    <property type="match status" value="1"/>
</dbReference>
<dbReference type="GO" id="GO:0042853">
    <property type="term" value="P:L-alanine catabolic process"/>
    <property type="evidence" value="ECO:0007669"/>
    <property type="project" value="InterPro"/>
</dbReference>
<dbReference type="STRING" id="206665.SAMN04488516_103212"/>
<feature type="binding site" evidence="11">
    <location>
        <position position="75"/>
    </location>
    <ligand>
        <name>substrate</name>
    </ligand>
</feature>
<feature type="binding site" evidence="12">
    <location>
        <position position="279"/>
    </location>
    <ligand>
        <name>NAD(+)</name>
        <dbReference type="ChEBI" id="CHEBI:57540"/>
    </ligand>
</feature>
<evidence type="ECO:0000256" key="2">
    <source>
        <dbReference type="ARBA" id="ARBA00011643"/>
    </source>
</evidence>
<dbReference type="NCBIfam" id="TIGR00518">
    <property type="entry name" value="alaDH"/>
    <property type="match status" value="1"/>
</dbReference>
<keyword evidence="5 9" id="KW-0560">Oxidoreductase</keyword>
<feature type="binding site" evidence="12">
    <location>
        <begin position="267"/>
        <end position="270"/>
    </location>
    <ligand>
        <name>NAD(+)</name>
        <dbReference type="ChEBI" id="CHEBI:57540"/>
    </ligand>
</feature>
<protein>
    <recommendedName>
        <fullName evidence="3 9">Alanine dehydrogenase</fullName>
        <ecNumber evidence="3 9">1.4.1.1</ecNumber>
    </recommendedName>
</protein>
<evidence type="ECO:0000259" key="13">
    <source>
        <dbReference type="SMART" id="SM01002"/>
    </source>
</evidence>
<feature type="binding site" evidence="12">
    <location>
        <position position="220"/>
    </location>
    <ligand>
        <name>NAD(+)</name>
        <dbReference type="ChEBI" id="CHEBI:57540"/>
    </ligand>
</feature>
<dbReference type="InterPro" id="IPR007886">
    <property type="entry name" value="AlaDH/PNT_N"/>
</dbReference>
<evidence type="ECO:0000256" key="3">
    <source>
        <dbReference type="ARBA" id="ARBA00012897"/>
    </source>
</evidence>
<evidence type="ECO:0000256" key="5">
    <source>
        <dbReference type="ARBA" id="ARBA00023002"/>
    </source>
</evidence>
<proteinExistence type="inferred from homology"/>
<dbReference type="PANTHER" id="PTHR42795:SF1">
    <property type="entry name" value="ALANINE DEHYDROGENASE"/>
    <property type="match status" value="1"/>
</dbReference>
<dbReference type="CDD" id="cd05305">
    <property type="entry name" value="L-AlaDH"/>
    <property type="match status" value="1"/>
</dbReference>
<evidence type="ECO:0000256" key="9">
    <source>
        <dbReference type="PIRNR" id="PIRNR000183"/>
    </source>
</evidence>
<evidence type="ECO:0000256" key="12">
    <source>
        <dbReference type="PIRSR" id="PIRSR000183-3"/>
    </source>
</evidence>
<dbReference type="SMART" id="SM01003">
    <property type="entry name" value="AlaDh_PNT_N"/>
    <property type="match status" value="1"/>
</dbReference>
<sequence>MLIGCPKEIKNNEYRVGLTPASVKAYIQHGHKVLIESGAGLGSGIGDEEYVKVGATLVETAEEVWQKSEMIVKVKEPLPQEYPLMQEGQIVYTYFHFAADEELTKACLDKKIIAMAYETVQEPNGNLPLLKPMSEVAGRMAPLMAAFYLAKSQGGLGVLPTGVPGVLPANVVVIGGGTVGSNAARIAAGFGAKVTVLDINANTLEHLGNIMPSNVFTCFSDHVTLEASITEADIVIGAVLIPGAKAPKLITRELLNKMKPGAVFVDVAIDQGGCAETSRPTTHSDPIFIEENVVHYCVANMPGAYARTSTFALNNVTIKYGLKLADLGVEQACKQDSVLMKGLNMYKGILTCPPVGAAFGLEKECKLPSEIFH</sequence>
<evidence type="ECO:0000256" key="4">
    <source>
        <dbReference type="ARBA" id="ARBA00022741"/>
    </source>
</evidence>
<evidence type="ECO:0000256" key="8">
    <source>
        <dbReference type="ARBA" id="ARBA00060602"/>
    </source>
</evidence>
<dbReference type="Pfam" id="PF01262">
    <property type="entry name" value="AlaDh_PNT_C"/>
    <property type="match status" value="1"/>
</dbReference>